<keyword evidence="4" id="KW-1185">Reference proteome</keyword>
<dbReference type="eggNOG" id="COG1266">
    <property type="taxonomic scope" value="Bacteria"/>
</dbReference>
<feature type="transmembrane region" description="Helical" evidence="1">
    <location>
        <begin position="171"/>
        <end position="189"/>
    </location>
</feature>
<proteinExistence type="predicted"/>
<dbReference type="PANTHER" id="PTHR35797">
    <property type="entry name" value="PROTEASE-RELATED"/>
    <property type="match status" value="1"/>
</dbReference>
<evidence type="ECO:0000313" key="3">
    <source>
        <dbReference type="EMBL" id="EWT02106.1"/>
    </source>
</evidence>
<accession>W9G7G2</accession>
<dbReference type="EMBL" id="AWSA01000014">
    <property type="protein sequence ID" value="EWT02106.1"/>
    <property type="molecule type" value="Genomic_DNA"/>
</dbReference>
<keyword evidence="1" id="KW-0472">Membrane</keyword>
<feature type="transmembrane region" description="Helical" evidence="1">
    <location>
        <begin position="257"/>
        <end position="275"/>
    </location>
</feature>
<organism evidence="3 4">
    <name type="scientific">Intrasporangium oryzae NRRL B-24470</name>
    <dbReference type="NCBI Taxonomy" id="1386089"/>
    <lineage>
        <taxon>Bacteria</taxon>
        <taxon>Bacillati</taxon>
        <taxon>Actinomycetota</taxon>
        <taxon>Actinomycetes</taxon>
        <taxon>Micrococcales</taxon>
        <taxon>Intrasporangiaceae</taxon>
        <taxon>Intrasporangium</taxon>
    </lineage>
</organism>
<dbReference type="PANTHER" id="PTHR35797:SF1">
    <property type="entry name" value="PROTEASE"/>
    <property type="match status" value="1"/>
</dbReference>
<reference evidence="3 4" key="1">
    <citation type="submission" date="2013-08" db="EMBL/GenBank/DDBJ databases">
        <title>Intrasporangium oryzae NRRL B-24470.</title>
        <authorList>
            <person name="Liu H."/>
            <person name="Wang G."/>
        </authorList>
    </citation>
    <scope>NUCLEOTIDE SEQUENCE [LARGE SCALE GENOMIC DNA]</scope>
    <source>
        <strain evidence="3 4">NRRL B-24470</strain>
    </source>
</reference>
<sequence>MPLPDRIDEDRTIRGHASPGRRVLWFFVLSYAISWAWVIPWAATGHTVEQGVGWPTQLPSLVGPMLAAFVLTASTEGRAGVGDLVRRMVRWQIGWRWWVAAVSPLLFFLVVLAVMAVAGLDVPARDDVASFSGIPLGLGLIGVWTVVFLVNGFGEETGWRGYALPQLQRRFGPLTATLILAAAWAGWHVPQFFYLRSYKDFPPAMVPVFVFGLLAGAVVLTWLYNGTGGSILAVAVWHALYNLTGATRAAGSGALSAVMWTFVVVTALALLVLEWRASRAGGRSVLGPRPARRRAADPAASTVRGG</sequence>
<comment type="caution">
    <text evidence="3">The sequence shown here is derived from an EMBL/GenBank/DDBJ whole genome shotgun (WGS) entry which is preliminary data.</text>
</comment>
<dbReference type="OrthoDB" id="3693644at2"/>
<evidence type="ECO:0000313" key="4">
    <source>
        <dbReference type="Proteomes" id="UP000019489"/>
    </source>
</evidence>
<dbReference type="AlphaFoldDB" id="W9G7G2"/>
<feature type="transmembrane region" description="Helical" evidence="1">
    <location>
        <begin position="23"/>
        <end position="42"/>
    </location>
</feature>
<feature type="domain" description="CAAX prenyl protease 2/Lysostaphin resistance protein A-like" evidence="2">
    <location>
        <begin position="140"/>
        <end position="243"/>
    </location>
</feature>
<feature type="transmembrane region" description="Helical" evidence="1">
    <location>
        <begin position="54"/>
        <end position="74"/>
    </location>
</feature>
<dbReference type="GO" id="GO:0004175">
    <property type="term" value="F:endopeptidase activity"/>
    <property type="evidence" value="ECO:0007669"/>
    <property type="project" value="UniProtKB-ARBA"/>
</dbReference>
<protein>
    <recommendedName>
        <fullName evidence="2">CAAX prenyl protease 2/Lysostaphin resistance protein A-like domain-containing protein</fullName>
    </recommendedName>
</protein>
<dbReference type="GO" id="GO:0080120">
    <property type="term" value="P:CAAX-box protein maturation"/>
    <property type="evidence" value="ECO:0007669"/>
    <property type="project" value="UniProtKB-ARBA"/>
</dbReference>
<name>W9G7G2_9MICO</name>
<evidence type="ECO:0000259" key="2">
    <source>
        <dbReference type="Pfam" id="PF02517"/>
    </source>
</evidence>
<feature type="transmembrane region" description="Helical" evidence="1">
    <location>
        <begin position="201"/>
        <end position="224"/>
    </location>
</feature>
<feature type="transmembrane region" description="Helical" evidence="1">
    <location>
        <begin position="130"/>
        <end position="150"/>
    </location>
</feature>
<dbReference type="Pfam" id="PF02517">
    <property type="entry name" value="Rce1-like"/>
    <property type="match status" value="1"/>
</dbReference>
<feature type="transmembrane region" description="Helical" evidence="1">
    <location>
        <begin position="95"/>
        <end position="118"/>
    </location>
</feature>
<dbReference type="InterPro" id="IPR003675">
    <property type="entry name" value="Rce1/LyrA-like_dom"/>
</dbReference>
<keyword evidence="1" id="KW-0812">Transmembrane</keyword>
<keyword evidence="1" id="KW-1133">Transmembrane helix</keyword>
<gene>
    <name evidence="3" type="ORF">N865_07180</name>
</gene>
<dbReference type="Proteomes" id="UP000019489">
    <property type="component" value="Unassembled WGS sequence"/>
</dbReference>
<dbReference type="InterPro" id="IPR042150">
    <property type="entry name" value="MmRce1-like"/>
</dbReference>
<evidence type="ECO:0000256" key="1">
    <source>
        <dbReference type="SAM" id="Phobius"/>
    </source>
</evidence>